<dbReference type="Proteomes" id="UP001497522">
    <property type="component" value="Chromosome 6"/>
</dbReference>
<reference evidence="1" key="1">
    <citation type="submission" date="2024-03" db="EMBL/GenBank/DDBJ databases">
        <authorList>
            <consortium name="ELIXIR-Norway"/>
            <consortium name="Elixir Norway"/>
        </authorList>
    </citation>
    <scope>NUCLEOTIDE SEQUENCE</scope>
</reference>
<accession>A0ABP1BPY6</accession>
<sequence>MDIIKKEWKHPALPFCIHVSKGIGDSGQLESINNFLRERNASWTFSSWFPKWAVSLRKDWDHHEHGQQPMDTLNRSNRIHAVWILYSVDESIDSKSIHSLKQMLSVYELPIQEVITSSDNMITKDLQMIRQLQRLDHKDLWASSEVINAKVNIEQSAQIICKIAAKLGKHGMNIPITPYTTLPKSYSLAQSGIFTLRCLCEIFQVPKLMEIAMSRKLASWESRESGTTPFSIADGKYLHFSIRVAAVILYCKALHCKGWTHNDFSHTNNYSSELDNFYDAYGHQFEEFAKNAHFGIPSQIRKMLHSSNLEKQLQISLERFFVNVLNCSP</sequence>
<protein>
    <recommendedName>
        <fullName evidence="3">TIR domain-containing protein</fullName>
    </recommendedName>
</protein>
<evidence type="ECO:0000313" key="1">
    <source>
        <dbReference type="EMBL" id="CAK9877740.1"/>
    </source>
</evidence>
<proteinExistence type="predicted"/>
<gene>
    <name evidence="1" type="ORF">CSSPJE1EN2_LOCUS19565</name>
</gene>
<organism evidence="1 2">
    <name type="scientific">Sphagnum jensenii</name>
    <dbReference type="NCBI Taxonomy" id="128206"/>
    <lineage>
        <taxon>Eukaryota</taxon>
        <taxon>Viridiplantae</taxon>
        <taxon>Streptophyta</taxon>
        <taxon>Embryophyta</taxon>
        <taxon>Bryophyta</taxon>
        <taxon>Sphagnophytina</taxon>
        <taxon>Sphagnopsida</taxon>
        <taxon>Sphagnales</taxon>
        <taxon>Sphagnaceae</taxon>
        <taxon>Sphagnum</taxon>
    </lineage>
</organism>
<keyword evidence="2" id="KW-1185">Reference proteome</keyword>
<evidence type="ECO:0008006" key="3">
    <source>
        <dbReference type="Google" id="ProtNLM"/>
    </source>
</evidence>
<dbReference type="EMBL" id="OZ023707">
    <property type="protein sequence ID" value="CAK9877740.1"/>
    <property type="molecule type" value="Genomic_DNA"/>
</dbReference>
<name>A0ABP1BPY6_9BRYO</name>
<evidence type="ECO:0000313" key="2">
    <source>
        <dbReference type="Proteomes" id="UP001497522"/>
    </source>
</evidence>